<gene>
    <name evidence="1" type="ORF">EDD68_11080</name>
</gene>
<proteinExistence type="predicted"/>
<dbReference type="OrthoDB" id="5389988at2"/>
<organism evidence="1 2">
    <name type="scientific">Melghiribacillus thermohalophilus</name>
    <dbReference type="NCBI Taxonomy" id="1324956"/>
    <lineage>
        <taxon>Bacteria</taxon>
        <taxon>Bacillati</taxon>
        <taxon>Bacillota</taxon>
        <taxon>Bacilli</taxon>
        <taxon>Bacillales</taxon>
        <taxon>Bacillaceae</taxon>
        <taxon>Melghiribacillus</taxon>
    </lineage>
</organism>
<reference evidence="1 2" key="1">
    <citation type="submission" date="2019-03" db="EMBL/GenBank/DDBJ databases">
        <title>Genomic Encyclopedia of Type Strains, Phase IV (KMG-IV): sequencing the most valuable type-strain genomes for metagenomic binning, comparative biology and taxonomic classification.</title>
        <authorList>
            <person name="Goeker M."/>
        </authorList>
    </citation>
    <scope>NUCLEOTIDE SEQUENCE [LARGE SCALE GENOMIC DNA]</scope>
    <source>
        <strain evidence="1 2">DSM 25894</strain>
    </source>
</reference>
<dbReference type="AlphaFoldDB" id="A0A4R3N1I3"/>
<sequence>MSWLLNLYKTYELNADRVGEFEEYSSDQNYTLLPIAHTTQQIQVEVVVNEKGDFLSAQVVDENDATTIIPCTEDSFSRTSAPVPHPLHDSLQYVAGDYEQFVQPYKKGKNLYQDYINQLGEWASSSFAHKKIIAIYSYVRKGTLIHDLVQEGVLHVDQNQKLISKWKNSFGEKPDIFKVINETQEKAYVRFDVHLSNEVNTKVWKDKDVFDSFINYYKSTLSEREKDICYVSGSVLPKTEKHSSKIRHAADRAKLISSNDSINFTYKGRFKEPNEAANISYDVSQKAHQALKWLIQKQGEKIDQRVFLVWGNDETKVAAPQKDTLSFFHDLGIQNPADFLSEDRTHEGFAKKVNQALAGYKKDLKYNQKSEVNILVLDSATSGRMAVVYYRNLQKEKYLENIESWHKSCSWLHRYKNEDKKIIEFIRAPALKEIAQAAYGPNVKKEVQKGLVERLLPCIIERRNIPLDIIRSVYNRASNPVSMETWQWEQTLSIACALMRKQYEKEEYNVSLDLKNTHRDYLFGRLLAIADVLERKALSDDSKRATNAIRYMNAFARHPARTWEIIQANLQPYQARLGDKAIYFNRLIDEVGSKIRFEDFNNKPLSGIYLLGFYSQRYELYNYKSNNNKNEGDEKHETFAK</sequence>
<dbReference type="InterPro" id="IPR010144">
    <property type="entry name" value="CRISPR-assoc_prot_Csd1-typ"/>
</dbReference>
<accession>A0A4R3N1I3</accession>
<dbReference type="Pfam" id="PF09709">
    <property type="entry name" value="Cas_Csd1"/>
    <property type="match status" value="1"/>
</dbReference>
<keyword evidence="2" id="KW-1185">Reference proteome</keyword>
<evidence type="ECO:0000313" key="2">
    <source>
        <dbReference type="Proteomes" id="UP000294650"/>
    </source>
</evidence>
<evidence type="ECO:0000313" key="1">
    <source>
        <dbReference type="EMBL" id="TCT21776.1"/>
    </source>
</evidence>
<name>A0A4R3N1I3_9BACI</name>
<protein>
    <submittedName>
        <fullName evidence="1">CRISPR-associated Csd1 family protein</fullName>
    </submittedName>
</protein>
<dbReference type="Proteomes" id="UP000294650">
    <property type="component" value="Unassembled WGS sequence"/>
</dbReference>
<dbReference type="NCBIfam" id="TIGR01863">
    <property type="entry name" value="cas_Csd1"/>
    <property type="match status" value="1"/>
</dbReference>
<comment type="caution">
    <text evidence="1">The sequence shown here is derived from an EMBL/GenBank/DDBJ whole genome shotgun (WGS) entry which is preliminary data.</text>
</comment>
<dbReference type="CDD" id="cd09757">
    <property type="entry name" value="Cas8c_I-C"/>
    <property type="match status" value="1"/>
</dbReference>
<dbReference type="EMBL" id="SMAN01000010">
    <property type="protein sequence ID" value="TCT21776.1"/>
    <property type="molecule type" value="Genomic_DNA"/>
</dbReference>
<dbReference type="RefSeq" id="WP_132371841.1">
    <property type="nucleotide sequence ID" value="NZ_SMAN01000010.1"/>
</dbReference>